<evidence type="ECO:0000313" key="1">
    <source>
        <dbReference type="EMBL" id="GAW67447.1"/>
    </source>
</evidence>
<protein>
    <submittedName>
        <fullName evidence="1">Uncharacterized protein</fullName>
    </submittedName>
</protein>
<name>A0ABQ0MK23_9BACT</name>
<organism evidence="1 2">
    <name type="scientific">Geoanaerobacter pelophilus</name>
    <dbReference type="NCBI Taxonomy" id="60036"/>
    <lineage>
        <taxon>Bacteria</taxon>
        <taxon>Pseudomonadati</taxon>
        <taxon>Thermodesulfobacteriota</taxon>
        <taxon>Desulfuromonadia</taxon>
        <taxon>Geobacterales</taxon>
        <taxon>Geobacteraceae</taxon>
        <taxon>Geoanaerobacter</taxon>
    </lineage>
</organism>
<accession>A0ABQ0MK23</accession>
<dbReference type="EMBL" id="BDQG01000001">
    <property type="protein sequence ID" value="GAW67447.1"/>
    <property type="molecule type" value="Genomic_DNA"/>
</dbReference>
<evidence type="ECO:0000313" key="2">
    <source>
        <dbReference type="Proteomes" id="UP000194153"/>
    </source>
</evidence>
<reference evidence="2" key="1">
    <citation type="submission" date="2017-05" db="EMBL/GenBank/DDBJ databases">
        <title>Draft genome sequence of Geobacter pelophilus, a iron(III)-reducing bacteria.</title>
        <authorList>
            <person name="Aoyagi T."/>
            <person name="Koike H."/>
            <person name="Morita T."/>
            <person name="Sato Y."/>
            <person name="Habe H."/>
            <person name="Hori T."/>
        </authorList>
    </citation>
    <scope>NUCLEOTIDE SEQUENCE [LARGE SCALE GENOMIC DNA]</scope>
    <source>
        <strain evidence="2">Drf2</strain>
    </source>
</reference>
<sequence length="49" mass="5203">MLFQIPGQVIHALLTRAPLSPEQALDPVRLACVKHAASVRSEPGSNSPV</sequence>
<comment type="caution">
    <text evidence="1">The sequence shown here is derived from an EMBL/GenBank/DDBJ whole genome shotgun (WGS) entry which is preliminary data.</text>
</comment>
<keyword evidence="2" id="KW-1185">Reference proteome</keyword>
<dbReference type="Proteomes" id="UP000194153">
    <property type="component" value="Unassembled WGS sequence"/>
</dbReference>
<gene>
    <name evidence="1" type="ORF">GPEL0_01f3283</name>
</gene>
<proteinExistence type="predicted"/>